<dbReference type="GO" id="GO:0006508">
    <property type="term" value="P:proteolysis"/>
    <property type="evidence" value="ECO:0007669"/>
    <property type="project" value="UniProtKB-KW"/>
</dbReference>
<dbReference type="InterPro" id="IPR036852">
    <property type="entry name" value="Peptidase_S8/S53_dom_sf"/>
</dbReference>
<comment type="similarity">
    <text evidence="1 6">Belongs to the peptidase S8 family.</text>
</comment>
<dbReference type="SUPFAM" id="SSF52743">
    <property type="entry name" value="Subtilisin-like"/>
    <property type="match status" value="1"/>
</dbReference>
<keyword evidence="3 6" id="KW-0378">Hydrolase</keyword>
<feature type="active site" description="Charge relay system" evidence="6">
    <location>
        <position position="188"/>
    </location>
</feature>
<dbReference type="PANTHER" id="PTHR43806">
    <property type="entry name" value="PEPTIDASE S8"/>
    <property type="match status" value="1"/>
</dbReference>
<evidence type="ECO:0000256" key="3">
    <source>
        <dbReference type="ARBA" id="ARBA00022801"/>
    </source>
</evidence>
<feature type="active site" description="Charge relay system" evidence="5">
    <location>
        <position position="143"/>
    </location>
</feature>
<dbReference type="Proteomes" id="UP000095439">
    <property type="component" value="Unassembled WGS sequence"/>
</dbReference>
<evidence type="ECO:0000313" key="10">
    <source>
        <dbReference type="EMBL" id="CUO45720.1"/>
    </source>
</evidence>
<keyword evidence="7" id="KW-1133">Transmembrane helix</keyword>
<dbReference type="PROSITE" id="PS00137">
    <property type="entry name" value="SUBTILASE_HIS"/>
    <property type="match status" value="1"/>
</dbReference>
<evidence type="ECO:0000256" key="2">
    <source>
        <dbReference type="ARBA" id="ARBA00022670"/>
    </source>
</evidence>
<evidence type="ECO:0000256" key="5">
    <source>
        <dbReference type="PIRSR" id="PIRSR615500-1"/>
    </source>
</evidence>
<dbReference type="InterPro" id="IPR000209">
    <property type="entry name" value="Peptidase_S8/S53_dom"/>
</dbReference>
<keyword evidence="7" id="KW-0812">Transmembrane</keyword>
<dbReference type="Gene3D" id="3.40.50.200">
    <property type="entry name" value="Peptidase S8/S53 domain"/>
    <property type="match status" value="1"/>
</dbReference>
<dbReference type="EMBL" id="CYYY01000016">
    <property type="protein sequence ID" value="CUO22552.1"/>
    <property type="molecule type" value="Genomic_DNA"/>
</dbReference>
<evidence type="ECO:0000313" key="12">
    <source>
        <dbReference type="Proteomes" id="UP000095439"/>
    </source>
</evidence>
<dbReference type="PROSITE" id="PS00138">
    <property type="entry name" value="SUBTILASE_SER"/>
    <property type="match status" value="1"/>
</dbReference>
<evidence type="ECO:0000256" key="1">
    <source>
        <dbReference type="ARBA" id="ARBA00011073"/>
    </source>
</evidence>
<dbReference type="RefSeq" id="WP_022415267.1">
    <property type="nucleotide sequence ID" value="NZ_CABIWY010000016.1"/>
</dbReference>
<feature type="transmembrane region" description="Helical" evidence="7">
    <location>
        <begin position="7"/>
        <end position="25"/>
    </location>
</feature>
<dbReference type="PANTHER" id="PTHR43806:SF11">
    <property type="entry name" value="CEREVISIN-RELATED"/>
    <property type="match status" value="1"/>
</dbReference>
<evidence type="ECO:0000259" key="8">
    <source>
        <dbReference type="Pfam" id="PF00082"/>
    </source>
</evidence>
<dbReference type="GO" id="GO:0004252">
    <property type="term" value="F:serine-type endopeptidase activity"/>
    <property type="evidence" value="ECO:0007669"/>
    <property type="project" value="UniProtKB-UniRule"/>
</dbReference>
<dbReference type="InterPro" id="IPR050131">
    <property type="entry name" value="Peptidase_S8_subtilisin-like"/>
</dbReference>
<feature type="active site" description="Charge relay system" evidence="5 6">
    <location>
        <position position="423"/>
    </location>
</feature>
<proteinExistence type="inferred from homology"/>
<name>A0A174D9Y5_9FIRM</name>
<accession>A0A174D9Y5</accession>
<keyword evidence="7" id="KW-0472">Membrane</keyword>
<dbReference type="InterPro" id="IPR022398">
    <property type="entry name" value="Peptidase_S8_His-AS"/>
</dbReference>
<reference evidence="11 12" key="1">
    <citation type="submission" date="2015-09" db="EMBL/GenBank/DDBJ databases">
        <authorList>
            <consortium name="Pathogen Informatics"/>
        </authorList>
    </citation>
    <scope>NUCLEOTIDE SEQUENCE [LARGE SCALE GENOMIC DNA]</scope>
    <source>
        <strain evidence="10 11">2789STDY5608851</strain>
        <strain evidence="9 12">2789STDY5608866</strain>
    </source>
</reference>
<dbReference type="PROSITE" id="PS51892">
    <property type="entry name" value="SUBTILASE"/>
    <property type="match status" value="1"/>
</dbReference>
<dbReference type="PRINTS" id="PR00723">
    <property type="entry name" value="SUBTILISIN"/>
</dbReference>
<evidence type="ECO:0000313" key="9">
    <source>
        <dbReference type="EMBL" id="CUO22552.1"/>
    </source>
</evidence>
<dbReference type="AlphaFoldDB" id="A0A174D9Y5"/>
<gene>
    <name evidence="9" type="primary">apr</name>
    <name evidence="10" type="ORF">ERS852408_02206</name>
    <name evidence="9" type="ORF">ERS852423_02625</name>
</gene>
<feature type="domain" description="Peptidase S8/S53" evidence="8">
    <location>
        <begin position="182"/>
        <end position="462"/>
    </location>
</feature>
<dbReference type="InterPro" id="IPR023828">
    <property type="entry name" value="Peptidase_S8_Ser-AS"/>
</dbReference>
<organism evidence="9 12">
    <name type="scientific">Dorea longicatena</name>
    <dbReference type="NCBI Taxonomy" id="88431"/>
    <lineage>
        <taxon>Bacteria</taxon>
        <taxon>Bacillati</taxon>
        <taxon>Bacillota</taxon>
        <taxon>Clostridia</taxon>
        <taxon>Lachnospirales</taxon>
        <taxon>Lachnospiraceae</taxon>
        <taxon>Dorea</taxon>
    </lineage>
</organism>
<sequence length="677" mass="76251">MNKSMKCIILIFAVIMIMVITGLGFCKGRNQEKITKEKKIEKAENGEKTTKYVNNEVTKDKQTGIYYVKNVIDIFFDESISETEKTEIIDEVQGSIIDSIPSVNQVQIKIPETDYQGLKRTIEIIEEKEGVLAATSDIVVPIDMSSRKEFKAENPKKDYTNKADWYQKIGAESFEQYKTSHINVGVVDVGFDFNHADVDIVDLSKIRSKKKDHGTHVAGIIGAKHNSYGINGVLSNCTLYGYDCLPDENQKPYMMSQSCMLYGLIACVEKGCKVINYSVGFSEDEKNLTDIEKYEMGNNWSKYMYIMLHRAKIRQSGNKDDFIVVQAAGNGYRKNKIANIKGRDASNTGFFACIAKENCYHKDDISVNDILDRILIVANAEEKKDGYILDVTSNGGEKISVSAPGDNVYSTVKDGYAMDGGTSMAAPMVAGAVAGIWSIYPEMTGAEVKNAIVETAEDKVKSNPKAPNSADNNQNIYKFLNIKKALQYCEMKKIKEKEVAEMAEEKPETKGEKFTGTAEDMRAAMEKATNLKVVYITTADFDADGNNESFALATDDSKDPYWGYHTAEIWFVDSNGECQCIKKEENISMNDEVLGGGNLFFNYEKHEYQTSSVSCLYGVKNGQPYELQISGKYMNFRIDENRNKYIAEDPEYNEGQQYEDIFFEYDENIEEFYKITN</sequence>
<dbReference type="CDD" id="cd00306">
    <property type="entry name" value="Peptidases_S8_S53"/>
    <property type="match status" value="1"/>
</dbReference>
<keyword evidence="4 6" id="KW-0720">Serine protease</keyword>
<evidence type="ECO:0000256" key="4">
    <source>
        <dbReference type="ARBA" id="ARBA00022825"/>
    </source>
</evidence>
<feature type="active site" description="Charge relay system" evidence="5 6">
    <location>
        <position position="213"/>
    </location>
</feature>
<evidence type="ECO:0000256" key="6">
    <source>
        <dbReference type="PROSITE-ProRule" id="PRU01240"/>
    </source>
</evidence>
<dbReference type="InterPro" id="IPR015500">
    <property type="entry name" value="Peptidase_S8_subtilisin-rel"/>
</dbReference>
<evidence type="ECO:0000313" key="11">
    <source>
        <dbReference type="Proteomes" id="UP000095380"/>
    </source>
</evidence>
<dbReference type="Proteomes" id="UP000095380">
    <property type="component" value="Unassembled WGS sequence"/>
</dbReference>
<dbReference type="Pfam" id="PF00082">
    <property type="entry name" value="Peptidase_S8"/>
    <property type="match status" value="1"/>
</dbReference>
<keyword evidence="2 6" id="KW-0645">Protease</keyword>
<dbReference type="EMBL" id="CYYM01000014">
    <property type="protein sequence ID" value="CUO45720.1"/>
    <property type="molecule type" value="Genomic_DNA"/>
</dbReference>
<dbReference type="EC" id="3.4.21.62" evidence="9"/>
<evidence type="ECO:0000256" key="7">
    <source>
        <dbReference type="SAM" id="Phobius"/>
    </source>
</evidence>
<protein>
    <submittedName>
        <fullName evidence="9">Subtilisin DY</fullName>
        <ecNumber evidence="9">3.4.21.62</ecNumber>
    </submittedName>
</protein>